<dbReference type="GO" id="GO:0016020">
    <property type="term" value="C:membrane"/>
    <property type="evidence" value="ECO:0007669"/>
    <property type="project" value="UniProtKB-SubCell"/>
</dbReference>
<proteinExistence type="inferred from homology"/>
<organism evidence="3 4">
    <name type="scientific">Ilex paraguariensis</name>
    <name type="common">yerba mate</name>
    <dbReference type="NCBI Taxonomy" id="185542"/>
    <lineage>
        <taxon>Eukaryota</taxon>
        <taxon>Viridiplantae</taxon>
        <taxon>Streptophyta</taxon>
        <taxon>Embryophyta</taxon>
        <taxon>Tracheophyta</taxon>
        <taxon>Spermatophyta</taxon>
        <taxon>Magnoliopsida</taxon>
        <taxon>eudicotyledons</taxon>
        <taxon>Gunneridae</taxon>
        <taxon>Pentapetalae</taxon>
        <taxon>asterids</taxon>
        <taxon>campanulids</taxon>
        <taxon>Aquifoliales</taxon>
        <taxon>Aquifoliaceae</taxon>
        <taxon>Ilex</taxon>
    </lineage>
</organism>
<accession>A0ABC8T9A2</accession>
<reference evidence="3 4" key="1">
    <citation type="submission" date="2024-02" db="EMBL/GenBank/DDBJ databases">
        <authorList>
            <person name="Vignale AGUSTIN F."/>
            <person name="Sosa J E."/>
            <person name="Modenutti C."/>
        </authorList>
    </citation>
    <scope>NUCLEOTIDE SEQUENCE [LARGE SCALE GENOMIC DNA]</scope>
</reference>
<comment type="subcellular location">
    <subcellularLocation>
        <location evidence="1">Membrane</location>
        <topology evidence="1">Multi-pass membrane protein</topology>
    </subcellularLocation>
</comment>
<dbReference type="EMBL" id="CAUOFW020004058">
    <property type="protein sequence ID" value="CAK9163618.1"/>
    <property type="molecule type" value="Genomic_DNA"/>
</dbReference>
<comment type="similarity">
    <text evidence="2">Belongs to the MscS (TC 1.A.23) family.</text>
</comment>
<dbReference type="Proteomes" id="UP001642360">
    <property type="component" value="Unassembled WGS sequence"/>
</dbReference>
<dbReference type="AlphaFoldDB" id="A0ABC8T9A2"/>
<keyword evidence="4" id="KW-1185">Reference proteome</keyword>
<dbReference type="PANTHER" id="PTHR43634:SF2">
    <property type="entry name" value="LOW CONDUCTANCE MECHANOSENSITIVE CHANNEL YNAI"/>
    <property type="match status" value="1"/>
</dbReference>
<evidence type="ECO:0000256" key="1">
    <source>
        <dbReference type="ARBA" id="ARBA00004141"/>
    </source>
</evidence>
<protein>
    <submittedName>
        <fullName evidence="3">Uncharacterized protein</fullName>
    </submittedName>
</protein>
<evidence type="ECO:0000256" key="2">
    <source>
        <dbReference type="ARBA" id="ARBA00008017"/>
    </source>
</evidence>
<evidence type="ECO:0000313" key="3">
    <source>
        <dbReference type="EMBL" id="CAK9163618.1"/>
    </source>
</evidence>
<sequence>MVFDLTTEQWEPNTVLRKLSSSPLFRSLFPLFHLLTKTSSTKAKSTKLTKFSVISIYKGASGKLHFLALGLQWHLHFLTTMAAASSLLWPRDLGIQSFHLYNNQPKSGIEKSQLHSFSITLSSRSSRQGACCLHLLNSLRGPVSPVSARCNSLICRSFLKPGGGNEVPVLKAAAAAVLTRFSCLHPRM</sequence>
<dbReference type="PANTHER" id="PTHR43634">
    <property type="entry name" value="OW CONDUCTANCE MECHANOSENSITIVE CHANNEL"/>
    <property type="match status" value="1"/>
</dbReference>
<comment type="caution">
    <text evidence="3">The sequence shown here is derived from an EMBL/GenBank/DDBJ whole genome shotgun (WGS) entry which is preliminary data.</text>
</comment>
<gene>
    <name evidence="3" type="ORF">ILEXP_LOCUS32670</name>
</gene>
<evidence type="ECO:0000313" key="4">
    <source>
        <dbReference type="Proteomes" id="UP001642360"/>
    </source>
</evidence>
<dbReference type="InterPro" id="IPR045042">
    <property type="entry name" value="YnaI-like"/>
</dbReference>
<name>A0ABC8T9A2_9AQUA</name>